<keyword evidence="2" id="KW-1185">Reference proteome</keyword>
<sequence length="122" mass="13464">MRHLNATTFRGMILWGGRGTGPSMAPGTCSVKMAAGSAAPVQYTFVVKPDPRSEATEADLVEQTRMALQVRDRMSDANKGVIEIRNLKADVTDRTAKMTANAAFAPLRIQCIRRRISRDRTR</sequence>
<dbReference type="RefSeq" id="WP_171226217.1">
    <property type="nucleotide sequence ID" value="NZ_CP053085.1"/>
</dbReference>
<dbReference type="KEGG" id="ggr:HKW67_15300"/>
<reference evidence="1 2" key="1">
    <citation type="submission" date="2020-05" db="EMBL/GenBank/DDBJ databases">
        <title>Complete genome sequence of Gemmatimonas greenlandica TET16.</title>
        <authorList>
            <person name="Zeng Y."/>
        </authorList>
    </citation>
    <scope>NUCLEOTIDE SEQUENCE [LARGE SCALE GENOMIC DNA]</scope>
    <source>
        <strain evidence="1 2">TET16</strain>
    </source>
</reference>
<gene>
    <name evidence="1" type="ORF">HKW67_15300</name>
</gene>
<dbReference type="EMBL" id="CP053085">
    <property type="protein sequence ID" value="QJR36785.1"/>
    <property type="molecule type" value="Genomic_DNA"/>
</dbReference>
<dbReference type="AlphaFoldDB" id="A0A6M4IRM9"/>
<evidence type="ECO:0000313" key="2">
    <source>
        <dbReference type="Proteomes" id="UP000500938"/>
    </source>
</evidence>
<name>A0A6M4IRM9_9BACT</name>
<dbReference type="Proteomes" id="UP000500938">
    <property type="component" value="Chromosome"/>
</dbReference>
<organism evidence="1 2">
    <name type="scientific">Gemmatimonas groenlandica</name>
    <dbReference type="NCBI Taxonomy" id="2732249"/>
    <lineage>
        <taxon>Bacteria</taxon>
        <taxon>Pseudomonadati</taxon>
        <taxon>Gemmatimonadota</taxon>
        <taxon>Gemmatimonadia</taxon>
        <taxon>Gemmatimonadales</taxon>
        <taxon>Gemmatimonadaceae</taxon>
        <taxon>Gemmatimonas</taxon>
    </lineage>
</organism>
<proteinExistence type="predicted"/>
<protein>
    <submittedName>
        <fullName evidence="1">Uncharacterized protein</fullName>
    </submittedName>
</protein>
<evidence type="ECO:0000313" key="1">
    <source>
        <dbReference type="EMBL" id="QJR36785.1"/>
    </source>
</evidence>
<accession>A0A6M4IRM9</accession>